<dbReference type="GO" id="GO:0003677">
    <property type="term" value="F:DNA binding"/>
    <property type="evidence" value="ECO:0007669"/>
    <property type="project" value="UniProtKB-KW"/>
</dbReference>
<dbReference type="InterPro" id="IPR051677">
    <property type="entry name" value="AfsR-DnrI-RedD_regulator"/>
</dbReference>
<evidence type="ECO:0000313" key="6">
    <source>
        <dbReference type="Proteomes" id="UP000005317"/>
    </source>
</evidence>
<feature type="domain" description="OmpR/PhoB-type" evidence="3">
    <location>
        <begin position="206"/>
        <end position="276"/>
    </location>
</feature>
<evidence type="ECO:0000259" key="3">
    <source>
        <dbReference type="SMART" id="SM00862"/>
    </source>
</evidence>
<dbReference type="GO" id="GO:0006355">
    <property type="term" value="P:regulation of DNA-templated transcription"/>
    <property type="evidence" value="ECO:0007669"/>
    <property type="project" value="InterPro"/>
</dbReference>
<sequence>MAIQQAKANGTETNQRSATTIDAVLPEFDTLISHMIETEQLVQHMIHAEADNVLLRHTALLYRRYLQNLLDMQDVLQRLQQGSSQEASLGGQLITLLNTLQSPAQEESLGEHHPEPISALAGHIQQSLQQGGKIQSVLKIPCKASPNPPPTEALGQNLQTRHLAAKAITLPIPKLMTPITVHDVPQQAGLRLDVYLFGEFRASLNGKPIKRWPHGKGQQIFKYLLLHRSTPVRKERLMETFWPDIDIRAARNNLNVSIYYLRQDLSRYHKRFQFVLYQDDCYLLNPELSLWADAEAFDKAIRQAHRHLAKHETALATAAYRDAEALYKGDCLQGETTDWATLTTQAYRTRYLEIINHLGEQLFADGDYQGCAEWWQKAIAFDNCDERAHRHIMQCYLKAGHRQLALRQYHLCVESLHKELGLEPSAKTQEVLEQIRQAGA</sequence>
<organism evidence="5 6">
    <name type="scientific">Thiothrix nivea (strain ATCC 35100 / DSM 5205 / JP2)</name>
    <dbReference type="NCBI Taxonomy" id="870187"/>
    <lineage>
        <taxon>Bacteria</taxon>
        <taxon>Pseudomonadati</taxon>
        <taxon>Pseudomonadota</taxon>
        <taxon>Gammaproteobacteria</taxon>
        <taxon>Thiotrichales</taxon>
        <taxon>Thiotrichaceae</taxon>
        <taxon>Thiothrix</taxon>
    </lineage>
</organism>
<evidence type="ECO:0000256" key="1">
    <source>
        <dbReference type="ARBA" id="ARBA00005820"/>
    </source>
</evidence>
<dbReference type="PANTHER" id="PTHR35807">
    <property type="entry name" value="TRANSCRIPTIONAL REGULATOR REDD-RELATED"/>
    <property type="match status" value="1"/>
</dbReference>
<protein>
    <submittedName>
        <fullName evidence="5">Transcriptional regulator, SARP family</fullName>
    </submittedName>
</protein>
<dbReference type="Pfam" id="PF03704">
    <property type="entry name" value="BTAD"/>
    <property type="match status" value="1"/>
</dbReference>
<dbReference type="InterPro" id="IPR011990">
    <property type="entry name" value="TPR-like_helical_dom_sf"/>
</dbReference>
<reference evidence="6" key="1">
    <citation type="journal article" date="2011" name="Stand. Genomic Sci.">
        <title>Genome sequence of the filamentous, gliding Thiothrix nivea neotype strain (JP2(T)).</title>
        <authorList>
            <person name="Lapidus A."/>
            <person name="Nolan M."/>
            <person name="Lucas S."/>
            <person name="Glavina Del Rio T."/>
            <person name="Tice H."/>
            <person name="Cheng J.F."/>
            <person name="Tapia R."/>
            <person name="Han C."/>
            <person name="Goodwin L."/>
            <person name="Pitluck S."/>
            <person name="Liolios K."/>
            <person name="Pagani I."/>
            <person name="Ivanova N."/>
            <person name="Huntemann M."/>
            <person name="Mavromatis K."/>
            <person name="Mikhailova N."/>
            <person name="Pati A."/>
            <person name="Chen A."/>
            <person name="Palaniappan K."/>
            <person name="Land M."/>
            <person name="Brambilla E.M."/>
            <person name="Rohde M."/>
            <person name="Abt B."/>
            <person name="Verbarg S."/>
            <person name="Goker M."/>
            <person name="Bristow J."/>
            <person name="Eisen J.A."/>
            <person name="Markowitz V."/>
            <person name="Hugenholtz P."/>
            <person name="Kyrpides N.C."/>
            <person name="Klenk H.P."/>
            <person name="Woyke T."/>
        </authorList>
    </citation>
    <scope>NUCLEOTIDE SEQUENCE [LARGE SCALE GENOMIC DNA]</scope>
    <source>
        <strain evidence="6">ATCC 35100 / DSM 5205 / JP2</strain>
    </source>
</reference>
<accession>A0A656HCD7</accession>
<dbReference type="SMART" id="SM01043">
    <property type="entry name" value="BTAD"/>
    <property type="match status" value="1"/>
</dbReference>
<dbReference type="Gene3D" id="1.10.10.10">
    <property type="entry name" value="Winged helix-like DNA-binding domain superfamily/Winged helix DNA-binding domain"/>
    <property type="match status" value="1"/>
</dbReference>
<dbReference type="InterPro" id="IPR016032">
    <property type="entry name" value="Sig_transdc_resp-reg_C-effctor"/>
</dbReference>
<dbReference type="InterPro" id="IPR005158">
    <property type="entry name" value="BTAD"/>
</dbReference>
<comment type="similarity">
    <text evidence="1">Belongs to the AfsR/DnrI/RedD regulatory family.</text>
</comment>
<feature type="domain" description="Bacterial transcriptional activator" evidence="4">
    <location>
        <begin position="292"/>
        <end position="436"/>
    </location>
</feature>
<evidence type="ECO:0000313" key="5">
    <source>
        <dbReference type="EMBL" id="EIJ34538.1"/>
    </source>
</evidence>
<dbReference type="GO" id="GO:0000160">
    <property type="term" value="P:phosphorelay signal transduction system"/>
    <property type="evidence" value="ECO:0007669"/>
    <property type="project" value="InterPro"/>
</dbReference>
<dbReference type="Proteomes" id="UP000005317">
    <property type="component" value="Unassembled WGS sequence"/>
</dbReference>
<dbReference type="InterPro" id="IPR001867">
    <property type="entry name" value="OmpR/PhoB-type_DNA-bd"/>
</dbReference>
<gene>
    <name evidence="5" type="ORF">Thini_1964</name>
</gene>
<keyword evidence="2" id="KW-0238">DNA-binding</keyword>
<dbReference type="PANTHER" id="PTHR35807:SF2">
    <property type="entry name" value="TRANSCRIPTIONAL ACTIVATOR DOMAIN"/>
    <property type="match status" value="1"/>
</dbReference>
<name>A0A656HCD7_THINJ</name>
<dbReference type="EMBL" id="JH651384">
    <property type="protein sequence ID" value="EIJ34538.1"/>
    <property type="molecule type" value="Genomic_DNA"/>
</dbReference>
<dbReference type="RefSeq" id="WP_002708466.1">
    <property type="nucleotide sequence ID" value="NZ_JH651384.1"/>
</dbReference>
<dbReference type="SMART" id="SM00862">
    <property type="entry name" value="Trans_reg_C"/>
    <property type="match status" value="1"/>
</dbReference>
<keyword evidence="6" id="KW-1185">Reference proteome</keyword>
<dbReference type="Gene3D" id="1.25.40.10">
    <property type="entry name" value="Tetratricopeptide repeat domain"/>
    <property type="match status" value="1"/>
</dbReference>
<dbReference type="SUPFAM" id="SSF46894">
    <property type="entry name" value="C-terminal effector domain of the bipartite response regulators"/>
    <property type="match status" value="1"/>
</dbReference>
<evidence type="ECO:0000259" key="4">
    <source>
        <dbReference type="SMART" id="SM01043"/>
    </source>
</evidence>
<proteinExistence type="inferred from homology"/>
<dbReference type="SUPFAM" id="SSF48452">
    <property type="entry name" value="TPR-like"/>
    <property type="match status" value="1"/>
</dbReference>
<dbReference type="AlphaFoldDB" id="A0A656HCD7"/>
<dbReference type="InterPro" id="IPR036388">
    <property type="entry name" value="WH-like_DNA-bd_sf"/>
</dbReference>
<evidence type="ECO:0000256" key="2">
    <source>
        <dbReference type="ARBA" id="ARBA00023125"/>
    </source>
</evidence>